<reference evidence="1 2" key="2">
    <citation type="journal article" date="2022" name="Arch. Microbiol.">
        <title>Rhodococcus pseudokoreensis sp. nov. isolated from the rhizosphere of young M26 apple rootstocks.</title>
        <authorList>
            <person name="Kampfer P."/>
            <person name="Glaeser S.P."/>
            <person name="Blom J."/>
            <person name="Wolf J."/>
            <person name="Benning S."/>
            <person name="Schloter M."/>
            <person name="Neumann-Schaal M."/>
        </authorList>
    </citation>
    <scope>NUCLEOTIDE SEQUENCE [LARGE SCALE GENOMIC DNA]</scope>
    <source>
        <strain evidence="1 2">R79</strain>
    </source>
</reference>
<evidence type="ECO:0000313" key="1">
    <source>
        <dbReference type="EMBL" id="QSE92713.1"/>
    </source>
</evidence>
<organism evidence="1 2">
    <name type="scientific">Rhodococcus pseudokoreensis</name>
    <dbReference type="NCBI Taxonomy" id="2811421"/>
    <lineage>
        <taxon>Bacteria</taxon>
        <taxon>Bacillati</taxon>
        <taxon>Actinomycetota</taxon>
        <taxon>Actinomycetes</taxon>
        <taxon>Mycobacteriales</taxon>
        <taxon>Nocardiaceae</taxon>
        <taxon>Rhodococcus</taxon>
    </lineage>
</organism>
<dbReference type="RefSeq" id="WP_206009165.1">
    <property type="nucleotide sequence ID" value="NZ_CP070619.1"/>
</dbReference>
<sequence length="118" mass="13030">MWNKDIDSDILDYALLWEPLGGATPNDVSIAFSIEFADFSHRLKGAVRRQVDRLQHGGTTPDIVYGLSAITTLVRDQLESNRFGVSRTSGGCVRRDRETAYAVAPGSLDGNPINHQRD</sequence>
<reference evidence="1 2" key="1">
    <citation type="journal article" date="2021" name="Microbiol. Resour. Announc.">
        <title>Complete Genome Sequences of Two Rhodococcus sp. Strains with Large and Linear Chromosomes, Isolated from Apple Rhizosphere.</title>
        <authorList>
            <person name="Benning S."/>
            <person name="Brugnone N."/>
            <person name="Siani R."/>
            <person name="Kublik S."/>
            <person name="Schloter M."/>
            <person name="Rad V."/>
        </authorList>
    </citation>
    <scope>NUCLEOTIDE SEQUENCE [LARGE SCALE GENOMIC DNA]</scope>
    <source>
        <strain evidence="1 2">R79</strain>
    </source>
</reference>
<evidence type="ECO:0000313" key="2">
    <source>
        <dbReference type="Proteomes" id="UP000662986"/>
    </source>
</evidence>
<name>A0A974W7I8_9NOCA</name>
<proteinExistence type="predicted"/>
<gene>
    <name evidence="1" type="ORF">JWS13_30945</name>
</gene>
<protein>
    <submittedName>
        <fullName evidence="1">Uncharacterized protein</fullName>
    </submittedName>
</protein>
<accession>A0A974W7I8</accession>
<dbReference type="EMBL" id="CP070619">
    <property type="protein sequence ID" value="QSE92713.1"/>
    <property type="molecule type" value="Genomic_DNA"/>
</dbReference>
<keyword evidence="2" id="KW-1185">Reference proteome</keyword>
<dbReference type="Proteomes" id="UP000662986">
    <property type="component" value="Chromosome"/>
</dbReference>